<evidence type="ECO:0000256" key="2">
    <source>
        <dbReference type="SAM" id="Phobius"/>
    </source>
</evidence>
<dbReference type="Proteomes" id="UP001438707">
    <property type="component" value="Unassembled WGS sequence"/>
</dbReference>
<feature type="transmembrane region" description="Helical" evidence="2">
    <location>
        <begin position="1319"/>
        <end position="1350"/>
    </location>
</feature>
<feature type="compositionally biased region" description="Low complexity" evidence="1">
    <location>
        <begin position="1560"/>
        <end position="1574"/>
    </location>
</feature>
<dbReference type="PANTHER" id="PTHR34677:SF3">
    <property type="entry name" value="BACTERIAL IG-LIKE DOMAIN-CONTAINING PROTEIN"/>
    <property type="match status" value="1"/>
</dbReference>
<dbReference type="EMBL" id="JALJOS010000029">
    <property type="protein sequence ID" value="KAK9822900.1"/>
    <property type="molecule type" value="Genomic_DNA"/>
</dbReference>
<comment type="caution">
    <text evidence="4">The sequence shown here is derived from an EMBL/GenBank/DDBJ whole genome shotgun (WGS) entry which is preliminary data.</text>
</comment>
<evidence type="ECO:0000313" key="5">
    <source>
        <dbReference type="Proteomes" id="UP001438707"/>
    </source>
</evidence>
<feature type="compositionally biased region" description="Low complexity" evidence="1">
    <location>
        <begin position="225"/>
        <end position="263"/>
    </location>
</feature>
<feature type="chain" id="PRO_5043822417" description="TRP C-terminal domain-containing protein" evidence="3">
    <location>
        <begin position="29"/>
        <end position="1685"/>
    </location>
</feature>
<feature type="compositionally biased region" description="Polar residues" evidence="1">
    <location>
        <begin position="1661"/>
        <end position="1685"/>
    </location>
</feature>
<feature type="compositionally biased region" description="Low complexity" evidence="1">
    <location>
        <begin position="1463"/>
        <end position="1479"/>
    </location>
</feature>
<evidence type="ECO:0000256" key="3">
    <source>
        <dbReference type="SAM" id="SignalP"/>
    </source>
</evidence>
<name>A0AAW1QN22_9CHLO</name>
<feature type="transmembrane region" description="Helical" evidence="2">
    <location>
        <begin position="1255"/>
        <end position="1272"/>
    </location>
</feature>
<feature type="compositionally biased region" description="Polar residues" evidence="1">
    <location>
        <begin position="1480"/>
        <end position="1490"/>
    </location>
</feature>
<keyword evidence="2" id="KW-1133">Transmembrane helix</keyword>
<feature type="transmembrane region" description="Helical" evidence="2">
    <location>
        <begin position="1284"/>
        <end position="1307"/>
    </location>
</feature>
<organism evidence="4 5">
    <name type="scientific">Apatococcus lobatus</name>
    <dbReference type="NCBI Taxonomy" id="904363"/>
    <lineage>
        <taxon>Eukaryota</taxon>
        <taxon>Viridiplantae</taxon>
        <taxon>Chlorophyta</taxon>
        <taxon>core chlorophytes</taxon>
        <taxon>Trebouxiophyceae</taxon>
        <taxon>Chlorellales</taxon>
        <taxon>Chlorellaceae</taxon>
        <taxon>Apatococcus</taxon>
    </lineage>
</organism>
<evidence type="ECO:0000256" key="1">
    <source>
        <dbReference type="SAM" id="MobiDB-lite"/>
    </source>
</evidence>
<accession>A0AAW1QN22</accession>
<gene>
    <name evidence="4" type="ORF">WJX74_002714</name>
</gene>
<proteinExistence type="predicted"/>
<feature type="transmembrane region" description="Helical" evidence="2">
    <location>
        <begin position="1023"/>
        <end position="1043"/>
    </location>
</feature>
<feature type="compositionally biased region" description="Pro residues" evidence="1">
    <location>
        <begin position="191"/>
        <end position="224"/>
    </location>
</feature>
<feature type="compositionally biased region" description="Polar residues" evidence="1">
    <location>
        <begin position="177"/>
        <end position="187"/>
    </location>
</feature>
<protein>
    <recommendedName>
        <fullName evidence="6">TRP C-terminal domain-containing protein</fullName>
    </recommendedName>
</protein>
<feature type="compositionally biased region" description="Low complexity" evidence="1">
    <location>
        <begin position="1607"/>
        <end position="1617"/>
    </location>
</feature>
<feature type="compositionally biased region" description="Low complexity" evidence="1">
    <location>
        <begin position="293"/>
        <end position="338"/>
    </location>
</feature>
<keyword evidence="3" id="KW-0732">Signal</keyword>
<feature type="compositionally biased region" description="Polar residues" evidence="1">
    <location>
        <begin position="1450"/>
        <end position="1459"/>
    </location>
</feature>
<keyword evidence="2" id="KW-0472">Membrane</keyword>
<feature type="compositionally biased region" description="Low complexity" evidence="1">
    <location>
        <begin position="447"/>
        <end position="465"/>
    </location>
</feature>
<evidence type="ECO:0008006" key="6">
    <source>
        <dbReference type="Google" id="ProtNLM"/>
    </source>
</evidence>
<reference evidence="4 5" key="1">
    <citation type="journal article" date="2024" name="Nat. Commun.">
        <title>Phylogenomics reveals the evolutionary origins of lichenization in chlorophyte algae.</title>
        <authorList>
            <person name="Puginier C."/>
            <person name="Libourel C."/>
            <person name="Otte J."/>
            <person name="Skaloud P."/>
            <person name="Haon M."/>
            <person name="Grisel S."/>
            <person name="Petersen M."/>
            <person name="Berrin J.G."/>
            <person name="Delaux P.M."/>
            <person name="Dal Grande F."/>
            <person name="Keller J."/>
        </authorList>
    </citation>
    <scope>NUCLEOTIDE SEQUENCE [LARGE SCALE GENOMIC DNA]</scope>
    <source>
        <strain evidence="4 5">SAG 2145</strain>
    </source>
</reference>
<sequence length="1685" mass="173374">MAPHLSEQLLRAALVLQLACCCFLPAYAKPSSRILSLRLFHADGTPQDHSILQGSSQGRLALTAGNWQQEQLYVAAASPRSAVCWRLVFTSDSDHPQPILFEAEAAVGPFTLPPLAKLLGDTQLSCSSTAFQLQLLDECPSHADPVDSISFSLHLSCSKPNPAISTANAAVTRRKLQQTTASPAQVQSPPTRSPSPSPASPPSSPPGSPSPPAPTSPSPAPTPISPTISTPQSPTGSPTAPSPSGNGPPSLGASPADAPSPASTESGQEGTAPVDAPTPSQEATSSSKPSGAPAPTNDADAPAPTPEEASGPAGARRPAAAPSSGRPSTAPTPGPASGRPSTAPTPGPASGRPSTAPTPAQPAAAPSPSSGQPPSTAPSPAASAPQPTNGLAPAPTPTAAAPIAPTPGPSETTTMASGPAPTPLNAPITTPTGAPANAPQSGTPSQAPASGPNASTPAGAAAPANGPGGALAPGATGPSGAAPAGSPLGTPSAAAGPGNQPSAAPAASPSGAVGIESAGTSPAPAPTAVAPASSTPLPQSYPVNPAPGETAVALTVPPTQAAYIISPTTGLVESVTSSSVDVAQPSVTSILVPNSIVTVRLQSQRALSSLPNGAVSITGGVLDSITAVPDSGNQQWDVQFTATEPQAQVRSAAGFSVGNTNVAYSNAIQVQVANATPATRITTSHGRTSGSSVKPAFTINFGQRVREVNPAVLYNLTGTDRADVRYDINLGQIYIQAYVEPNMQGMINDITVSVAAGAATSVTGRPCTAASATYQYGPVSAASSGARYAGNAAAGAALAATAAVPIIIAPFSYVSMVHSTFNTLSMIGYLQVINLASQMNVANMPSNFEYVGGSLGWTLLDIKLPWEAGTNTAAEIPTTGFPATAAGISSSAFSNPSNPSSGAYFPLLDTSSVPSAPRAAGYQRRRLQAFDEPVSQSQHMYFGRRLLADSNITSNLVQNDNGTITIPGYTGDQRIAVTSTGLNNQNGTNTTPLVGTQAQERLDNLKADATGANRDLYGKLIRVLFWLGIIVAAVLVIHAALIFISSFFSKRLPNILHFPRPELMVVLFAIPSIANAASNCFSGSGGDIAVGVILAILLPLAALLVAAIFIGRMLHNQKYQKAGFVITPELERERPSRFTRALNAFCSLIIGRESPEGFWRAIRKPDSRFVYKYGALFEETRGPPMLVHGATWEAHPVTGFVDRGKLIPVPGAPIFSVRGWSLYMYHLQAYAGLVDVLKVVITALLTNAVQANNSMAQVILLLILSLTQLLYLRLCQPLFERQALIITMASILFEAGIFVCGVVLVAMDNATAEAKTHVGIAMLILAGVGFLINLISIALTVFGLFVSIIVPYIPFLPVRPEQKFANAVHKVMERDHHILARKFADRWLRKVLNEGLYGRPLQRVEVPQDKPILRAVTLGAYHKSAASKRRSRAHWNQLAAAVHLAKLQSHNGDINSTPNGRIPSSTPGGVVLPGSGPSSAHGSFTSNSRPPSKWPGWNASQAADGDMEGMGSLPMLSSMHDDGSPNGSGEHIGTFQDPDFSMAGAPERTMSAADKERAYSRQQSTQAAASAGGAPLPNVLTGYPSSLPPSRGAPASTQNASQRLHAPRPNSSRPPSRLADIPAESDATDSPGGASSIQTNDSHARGRRILGWAMPHRGTGPSRTQSDGRGLVQHQNPFSDDSSAV</sequence>
<feature type="signal peptide" evidence="3">
    <location>
        <begin position="1"/>
        <end position="28"/>
    </location>
</feature>
<feature type="transmembrane region" description="Helical" evidence="2">
    <location>
        <begin position="1088"/>
        <end position="1111"/>
    </location>
</feature>
<feature type="compositionally biased region" description="Polar residues" evidence="1">
    <location>
        <begin position="427"/>
        <end position="446"/>
    </location>
</feature>
<feature type="compositionally biased region" description="Low complexity" evidence="1">
    <location>
        <begin position="472"/>
        <end position="538"/>
    </location>
</feature>
<evidence type="ECO:0000313" key="4">
    <source>
        <dbReference type="EMBL" id="KAK9822900.1"/>
    </source>
</evidence>
<feature type="region of interest" description="Disordered" evidence="1">
    <location>
        <begin position="174"/>
        <end position="544"/>
    </location>
</feature>
<keyword evidence="5" id="KW-1185">Reference proteome</keyword>
<feature type="compositionally biased region" description="Polar residues" evidence="1">
    <location>
        <begin position="278"/>
        <end position="289"/>
    </location>
</feature>
<dbReference type="PANTHER" id="PTHR34677">
    <property type="match status" value="1"/>
</dbReference>
<keyword evidence="2" id="KW-0812">Transmembrane</keyword>
<feature type="region of interest" description="Disordered" evidence="1">
    <location>
        <begin position="1450"/>
        <end position="1685"/>
    </location>
</feature>
<feature type="compositionally biased region" description="Low complexity" evidence="1">
    <location>
        <begin position="353"/>
        <end position="388"/>
    </location>
</feature>